<dbReference type="Proteomes" id="UP000204280">
    <property type="component" value="Segment"/>
</dbReference>
<reference evidence="1 2" key="1">
    <citation type="journal article" date="2015" name="Genome Announc.">
        <title>Complete Genome Sequence of Citrobacter freundii Myophage Merlin.</title>
        <authorList>
            <person name="LeSage K.C."/>
            <person name="Hargrove E.C."/>
            <person name="Cahill J.L."/>
            <person name="Rasche E.S."/>
            <person name="Kuty Everett G.F."/>
        </authorList>
    </citation>
    <scope>NUCLEOTIDE SEQUENCE [LARGE SCALE GENOMIC DNA]</scope>
</reference>
<gene>
    <name evidence="1" type="ORF">CPT_Merlin154</name>
</gene>
<sequence length="74" mass="8576">MLYTVKINSGYVSGEIFNLAITHKQIILDLLAIKDDEDRFIELRIYFNSINPGLQAYFIRKIGAVQIDEYSYEA</sequence>
<dbReference type="RefSeq" id="YP_009203868.1">
    <property type="nucleotide sequence ID" value="NC_028857.1"/>
</dbReference>
<dbReference type="KEGG" id="vg:26648068"/>
<dbReference type="EMBL" id="KT001915">
    <property type="protein sequence ID" value="AKU43800.1"/>
    <property type="molecule type" value="Genomic_DNA"/>
</dbReference>
<proteinExistence type="predicted"/>
<accession>A0A0K1LNR5</accession>
<evidence type="ECO:0000313" key="1">
    <source>
        <dbReference type="EMBL" id="AKU43800.1"/>
    </source>
</evidence>
<dbReference type="GeneID" id="26648068"/>
<name>A0A0K1LNR5_9CAUD</name>
<organism evidence="1 2">
    <name type="scientific">Citrobacter phage Merlin</name>
    <dbReference type="NCBI Taxonomy" id="1675602"/>
    <lineage>
        <taxon>Viruses</taxon>
        <taxon>Duplodnaviria</taxon>
        <taxon>Heunggongvirae</taxon>
        <taxon>Uroviricota</taxon>
        <taxon>Caudoviricetes</taxon>
        <taxon>Pantevenvirales</taxon>
        <taxon>Straboviridae</taxon>
        <taxon>Tevenvirinae</taxon>
        <taxon>Moonvirus</taxon>
        <taxon>Moonvirus merlin</taxon>
    </lineage>
</organism>
<keyword evidence="2" id="KW-1185">Reference proteome</keyword>
<evidence type="ECO:0000313" key="2">
    <source>
        <dbReference type="Proteomes" id="UP000204280"/>
    </source>
</evidence>
<protein>
    <submittedName>
        <fullName evidence="1">Uncharacterized protein</fullName>
    </submittedName>
</protein>